<dbReference type="PANTHER" id="PTHR22550">
    <property type="entry name" value="SPORE GERMINATION PROTEIN"/>
    <property type="match status" value="1"/>
</dbReference>
<evidence type="ECO:0000256" key="2">
    <source>
        <dbReference type="ARBA" id="ARBA00022692"/>
    </source>
</evidence>
<dbReference type="SUPFAM" id="SSF53300">
    <property type="entry name" value="vWA-like"/>
    <property type="match status" value="1"/>
</dbReference>
<feature type="domain" description="VWFA" evidence="6">
    <location>
        <begin position="91"/>
        <end position="292"/>
    </location>
</feature>
<organism evidence="7 8">
    <name type="scientific">Capnocytophaga granulosa</name>
    <dbReference type="NCBI Taxonomy" id="45242"/>
    <lineage>
        <taxon>Bacteria</taxon>
        <taxon>Pseudomonadati</taxon>
        <taxon>Bacteroidota</taxon>
        <taxon>Flavobacteriia</taxon>
        <taxon>Flavobacteriales</taxon>
        <taxon>Flavobacteriaceae</taxon>
        <taxon>Capnocytophaga</taxon>
    </lineage>
</organism>
<keyword evidence="1" id="KW-1003">Cell membrane</keyword>
<evidence type="ECO:0000313" key="7">
    <source>
        <dbReference type="EMBL" id="SDX13413.1"/>
    </source>
</evidence>
<dbReference type="InterPro" id="IPR002035">
    <property type="entry name" value="VWF_A"/>
</dbReference>
<dbReference type="PROSITE" id="PS50234">
    <property type="entry name" value="VWFA"/>
    <property type="match status" value="1"/>
</dbReference>
<comment type="caution">
    <text evidence="7">The sequence shown here is derived from an EMBL/GenBank/DDBJ whole genome shotgun (WGS) entry which is preliminary data.</text>
</comment>
<dbReference type="Proteomes" id="UP000182771">
    <property type="component" value="Unassembled WGS sequence"/>
</dbReference>
<dbReference type="EMBL" id="FNND01000009">
    <property type="protein sequence ID" value="SDX13413.1"/>
    <property type="molecule type" value="Genomic_DNA"/>
</dbReference>
<keyword evidence="3 5" id="KW-1133">Transmembrane helix</keyword>
<dbReference type="Pfam" id="PF00092">
    <property type="entry name" value="VWA"/>
    <property type="match status" value="1"/>
</dbReference>
<evidence type="ECO:0000256" key="3">
    <source>
        <dbReference type="ARBA" id="ARBA00022989"/>
    </source>
</evidence>
<feature type="transmembrane region" description="Helical" evidence="5">
    <location>
        <begin position="309"/>
        <end position="328"/>
    </location>
</feature>
<keyword evidence="8" id="KW-1185">Reference proteome</keyword>
<reference evidence="7 8" key="1">
    <citation type="submission" date="2016-10" db="EMBL/GenBank/DDBJ databases">
        <authorList>
            <person name="Varghese N."/>
            <person name="Submissions S."/>
        </authorList>
    </citation>
    <scope>NUCLEOTIDE SEQUENCE [LARGE SCALE GENOMIC DNA]</scope>
    <source>
        <strain evidence="7 8">DSM 11449</strain>
    </source>
</reference>
<evidence type="ECO:0000256" key="1">
    <source>
        <dbReference type="ARBA" id="ARBA00022475"/>
    </source>
</evidence>
<evidence type="ECO:0000313" key="8">
    <source>
        <dbReference type="Proteomes" id="UP000182771"/>
    </source>
</evidence>
<accession>A0A1H2Z7E2</accession>
<dbReference type="Gene3D" id="3.40.50.410">
    <property type="entry name" value="von Willebrand factor, type A domain"/>
    <property type="match status" value="1"/>
</dbReference>
<evidence type="ECO:0000256" key="5">
    <source>
        <dbReference type="SAM" id="Phobius"/>
    </source>
</evidence>
<keyword evidence="4 5" id="KW-0472">Membrane</keyword>
<keyword evidence="2 5" id="KW-0812">Transmembrane</keyword>
<protein>
    <submittedName>
        <fullName evidence="7">Ca-activated chloride channel family protein</fullName>
    </submittedName>
</protein>
<dbReference type="PANTHER" id="PTHR22550:SF5">
    <property type="entry name" value="LEUCINE ZIPPER PROTEIN 4"/>
    <property type="match status" value="1"/>
</dbReference>
<feature type="transmembrane region" description="Helical" evidence="5">
    <location>
        <begin position="9"/>
        <end position="29"/>
    </location>
</feature>
<evidence type="ECO:0000259" key="6">
    <source>
        <dbReference type="PROSITE" id="PS50234"/>
    </source>
</evidence>
<sequence length="348" mass="39328">MIHLEEKIYFYLLLLLPLFTLLYVGVQLWRARAVKRFAEKPTFSRLASETSHFKPWVKFVFFILVFTFIIIGLVNPKVGTKLETVKREGVDIVFAIDVSKSMLAEDVKPNRIEKAKHIISQVIEQLHGDRVAFVPYAAQAYPQLPLTSDYSAAKIFLQGINTDMLSSQGTAIREAIQTAIDYFKDSGQASKILVILSDGEDHEQGAGDLLQEINDKGIRIFTIGLGTAQGATIPITENGQTFPKRDKDGQVVITKLNQSLLEEIAQGASGKYFDGTNTREVLDNIKKALDNIEKNEYESQVFSDYKDQFQWFLAIAFVLLVIDIFISYKKTSWVRALNLFGEKEKSEK</sequence>
<dbReference type="SMART" id="SM00327">
    <property type="entry name" value="VWA"/>
    <property type="match status" value="1"/>
</dbReference>
<dbReference type="RefSeq" id="WP_016419300.1">
    <property type="nucleotide sequence ID" value="NZ_FNND01000009.1"/>
</dbReference>
<proteinExistence type="predicted"/>
<name>A0A1H2Z7E2_9FLAO</name>
<dbReference type="OrthoDB" id="6206554at2"/>
<dbReference type="GeneID" id="85018161"/>
<feature type="transmembrane region" description="Helical" evidence="5">
    <location>
        <begin position="56"/>
        <end position="74"/>
    </location>
</feature>
<evidence type="ECO:0000256" key="4">
    <source>
        <dbReference type="ARBA" id="ARBA00023136"/>
    </source>
</evidence>
<dbReference type="AlphaFoldDB" id="A0A1H2Z7E2"/>
<gene>
    <name evidence="7" type="ORF">SAMN05444420_10943</name>
</gene>
<dbReference type="InterPro" id="IPR036465">
    <property type="entry name" value="vWFA_dom_sf"/>
</dbReference>
<dbReference type="InterPro" id="IPR050768">
    <property type="entry name" value="UPF0353/GerABKA_families"/>
</dbReference>